<reference evidence="2" key="1">
    <citation type="submission" date="2016-07" db="EMBL/GenBank/DDBJ databases">
        <title>Microvirga ossetica sp. nov. a new species of rhizobia isolated from root nodules of the legume species Vicia alpestris Steven originated from North Ossetia region in the Caucasus.</title>
        <authorList>
            <person name="Safronova V.I."/>
            <person name="Kuznetsova I.G."/>
            <person name="Sazanova A.L."/>
            <person name="Belimov A."/>
            <person name="Andronov E."/>
            <person name="Osledkin Y.S."/>
            <person name="Onishchuk O.P."/>
            <person name="Kurchak O.N."/>
            <person name="Shaposhnikov A.I."/>
            <person name="Willems A."/>
            <person name="Tikhonovich I.A."/>
        </authorList>
    </citation>
    <scope>NUCLEOTIDE SEQUENCE [LARGE SCALE GENOMIC DNA]</scope>
    <source>
        <strain evidence="2">V5/3M</strain>
        <plasmid evidence="2">unnamed2</plasmid>
    </source>
</reference>
<keyword evidence="1" id="KW-0812">Transmembrane</keyword>
<dbReference type="AlphaFoldDB" id="A0A1B2EWV8"/>
<organism evidence="2">
    <name type="scientific">Microvirga ossetica</name>
    <dbReference type="NCBI Taxonomy" id="1882682"/>
    <lineage>
        <taxon>Bacteria</taxon>
        <taxon>Pseudomonadati</taxon>
        <taxon>Pseudomonadota</taxon>
        <taxon>Alphaproteobacteria</taxon>
        <taxon>Hyphomicrobiales</taxon>
        <taxon>Methylobacteriaceae</taxon>
        <taxon>Microvirga</taxon>
    </lineage>
</organism>
<proteinExistence type="predicted"/>
<protein>
    <submittedName>
        <fullName evidence="2">Uncharacterized protein</fullName>
    </submittedName>
</protein>
<geneLocation type="plasmid" evidence="2">
    <name>unnamed2</name>
</geneLocation>
<keyword evidence="2" id="KW-0614">Plasmid</keyword>
<keyword evidence="1" id="KW-1133">Transmembrane helix</keyword>
<dbReference type="EMBL" id="CP016619">
    <property type="protein sequence ID" value="ANY84428.1"/>
    <property type="molecule type" value="Genomic_DNA"/>
</dbReference>
<dbReference type="KEGG" id="moc:BB934_40210"/>
<sequence length="118" mass="12062">MQVPASVKPAIWGAIGGAVAAMIIGFVWGGWVTGGTAGQMASASAQDATVLALTPLCVAKGEQQPEQLVLLKKESTWSRDAFVTKAGWVANVNEKYRSAVASACATALVEAMDAKPAG</sequence>
<evidence type="ECO:0000256" key="1">
    <source>
        <dbReference type="SAM" id="Phobius"/>
    </source>
</evidence>
<evidence type="ECO:0000313" key="2">
    <source>
        <dbReference type="EMBL" id="ANY84428.1"/>
    </source>
</evidence>
<name>A0A1B2EWV8_9HYPH</name>
<keyword evidence="1" id="KW-0472">Membrane</keyword>
<accession>A0A1B2EWV8</accession>
<gene>
    <name evidence="2" type="ORF">BB934_40210</name>
</gene>
<feature type="transmembrane region" description="Helical" evidence="1">
    <location>
        <begin position="12"/>
        <end position="32"/>
    </location>
</feature>